<evidence type="ECO:0000313" key="2">
    <source>
        <dbReference type="EMBL" id="MBC3916828.1"/>
    </source>
</evidence>
<keyword evidence="1" id="KW-0732">Signal</keyword>
<dbReference type="Pfam" id="PF06649">
    <property type="entry name" value="DUF1161"/>
    <property type="match status" value="1"/>
</dbReference>
<organism evidence="2 3">
    <name type="scientific">Undibacterium hunanense</name>
    <dbReference type="NCBI Taxonomy" id="2762292"/>
    <lineage>
        <taxon>Bacteria</taxon>
        <taxon>Pseudomonadati</taxon>
        <taxon>Pseudomonadota</taxon>
        <taxon>Betaproteobacteria</taxon>
        <taxon>Burkholderiales</taxon>
        <taxon>Oxalobacteraceae</taxon>
        <taxon>Undibacterium</taxon>
    </lineage>
</organism>
<dbReference type="InterPro" id="IPR010595">
    <property type="entry name" value="DUF1161"/>
</dbReference>
<accession>A0ABR6ZLR6</accession>
<comment type="caution">
    <text evidence="2">The sequence shown here is derived from an EMBL/GenBank/DDBJ whole genome shotgun (WGS) entry which is preliminary data.</text>
</comment>
<dbReference type="EMBL" id="JACOGF010000002">
    <property type="protein sequence ID" value="MBC3916828.1"/>
    <property type="molecule type" value="Genomic_DNA"/>
</dbReference>
<keyword evidence="3" id="KW-1185">Reference proteome</keyword>
<feature type="chain" id="PRO_5046541069" evidence="1">
    <location>
        <begin position="24"/>
        <end position="88"/>
    </location>
</feature>
<dbReference type="Proteomes" id="UP000650424">
    <property type="component" value="Unassembled WGS sequence"/>
</dbReference>
<reference evidence="2 3" key="1">
    <citation type="submission" date="2020-08" db="EMBL/GenBank/DDBJ databases">
        <title>Novel species isolated from subtropical streams in China.</title>
        <authorList>
            <person name="Lu H."/>
        </authorList>
    </citation>
    <scope>NUCLEOTIDE SEQUENCE [LARGE SCALE GENOMIC DNA]</scope>
    <source>
        <strain evidence="2 3">CY18W</strain>
    </source>
</reference>
<proteinExistence type="predicted"/>
<protein>
    <submittedName>
        <fullName evidence="2">DUF1161 domain-containing protein</fullName>
    </submittedName>
</protein>
<gene>
    <name evidence="2" type="ORF">H8L32_05015</name>
</gene>
<feature type="signal peptide" evidence="1">
    <location>
        <begin position="1"/>
        <end position="23"/>
    </location>
</feature>
<sequence length="88" mass="9467">MKRNALINTLVGGLLLISASAHAEAGILSCEALKEKIATKLEGKGVDNYTLQVVSKDTETKYRVVGSCEGDKKKIIYKKEKAGAKAEE</sequence>
<evidence type="ECO:0000313" key="3">
    <source>
        <dbReference type="Proteomes" id="UP000650424"/>
    </source>
</evidence>
<name>A0ABR6ZLR6_9BURK</name>
<evidence type="ECO:0000256" key="1">
    <source>
        <dbReference type="SAM" id="SignalP"/>
    </source>
</evidence>